<feature type="region of interest" description="Disordered" evidence="1">
    <location>
        <begin position="89"/>
        <end position="131"/>
    </location>
</feature>
<dbReference type="AlphaFoldDB" id="A0A2Z6ZW34"/>
<reference evidence="2 3" key="1">
    <citation type="journal article" date="2015" name="Proc. Natl. Acad. Sci. U.S.A.">
        <title>The resurrection genome of Boea hygrometrica: A blueprint for survival of dehydration.</title>
        <authorList>
            <person name="Xiao L."/>
            <person name="Yang G."/>
            <person name="Zhang L."/>
            <person name="Yang X."/>
            <person name="Zhao S."/>
            <person name="Ji Z."/>
            <person name="Zhou Q."/>
            <person name="Hu M."/>
            <person name="Wang Y."/>
            <person name="Chen M."/>
            <person name="Xu Y."/>
            <person name="Jin H."/>
            <person name="Xiao X."/>
            <person name="Hu G."/>
            <person name="Bao F."/>
            <person name="Hu Y."/>
            <person name="Wan P."/>
            <person name="Li L."/>
            <person name="Deng X."/>
            <person name="Kuang T."/>
            <person name="Xiang C."/>
            <person name="Zhu J.K."/>
            <person name="Oliver M.J."/>
            <person name="He Y."/>
        </authorList>
    </citation>
    <scope>NUCLEOTIDE SEQUENCE [LARGE SCALE GENOMIC DNA]</scope>
    <source>
        <strain evidence="3">cv. XS01</strain>
    </source>
</reference>
<protein>
    <submittedName>
        <fullName evidence="2">Uncharacterized protein</fullName>
    </submittedName>
</protein>
<feature type="compositionally biased region" description="Basic and acidic residues" evidence="1">
    <location>
        <begin position="101"/>
        <end position="112"/>
    </location>
</feature>
<name>A0A2Z6ZW34_9LAMI</name>
<gene>
    <name evidence="2" type="ORF">F511_45413</name>
</gene>
<feature type="region of interest" description="Disordered" evidence="1">
    <location>
        <begin position="1"/>
        <end position="31"/>
    </location>
</feature>
<evidence type="ECO:0000313" key="2">
    <source>
        <dbReference type="EMBL" id="KZV07107.1"/>
    </source>
</evidence>
<organism evidence="2 3">
    <name type="scientific">Dorcoceras hygrometricum</name>
    <dbReference type="NCBI Taxonomy" id="472368"/>
    <lineage>
        <taxon>Eukaryota</taxon>
        <taxon>Viridiplantae</taxon>
        <taxon>Streptophyta</taxon>
        <taxon>Embryophyta</taxon>
        <taxon>Tracheophyta</taxon>
        <taxon>Spermatophyta</taxon>
        <taxon>Magnoliopsida</taxon>
        <taxon>eudicotyledons</taxon>
        <taxon>Gunneridae</taxon>
        <taxon>Pentapetalae</taxon>
        <taxon>asterids</taxon>
        <taxon>lamiids</taxon>
        <taxon>Lamiales</taxon>
        <taxon>Gesneriaceae</taxon>
        <taxon>Didymocarpoideae</taxon>
        <taxon>Trichosporeae</taxon>
        <taxon>Loxocarpinae</taxon>
        <taxon>Dorcoceras</taxon>
    </lineage>
</organism>
<evidence type="ECO:0000313" key="3">
    <source>
        <dbReference type="Proteomes" id="UP000250235"/>
    </source>
</evidence>
<dbReference type="Proteomes" id="UP000250235">
    <property type="component" value="Unassembled WGS sequence"/>
</dbReference>
<accession>A0A2Z6ZW34</accession>
<keyword evidence="3" id="KW-1185">Reference proteome</keyword>
<sequence>MESRATQGRTRAHGRAHHRATSGATPLDNGRPACSNYVQPAAHINIIAWPPIAATIAQWRGVAAAAMRDLCATARARQALIDRAAAREAACTSRPPCTEEDAQRPAAMRDKGASLGRHSCNKRASSGRPAHVQRAQWRSLWRLRVRKRRAVDVR</sequence>
<dbReference type="EMBL" id="KV043046">
    <property type="protein sequence ID" value="KZV07107.1"/>
    <property type="molecule type" value="Genomic_DNA"/>
</dbReference>
<evidence type="ECO:0000256" key="1">
    <source>
        <dbReference type="SAM" id="MobiDB-lite"/>
    </source>
</evidence>
<feature type="compositionally biased region" description="Basic residues" evidence="1">
    <location>
        <begin position="10"/>
        <end position="20"/>
    </location>
</feature>
<proteinExistence type="predicted"/>